<dbReference type="FunFam" id="3.20.20.70:FF:000110">
    <property type="entry name" value="1-(5-phosphoribosyl)-5-[(5-phosphoribosylamino)methylideneamino] imidazole-4-carboxamide isomerase, chloroplastic"/>
    <property type="match status" value="1"/>
</dbReference>
<comment type="caution">
    <text evidence="13">The sequence shown here is derived from an EMBL/GenBank/DDBJ whole genome shotgun (WGS) entry which is preliminary data.</text>
</comment>
<dbReference type="PANTHER" id="PTHR43090">
    <property type="entry name" value="1-(5-PHOSPHORIBOSYL)-5-[(5-PHOSPHORIBOSYLAMINO)METHYLIDENEAMINO] IMIDAZOLE-4-CARBOXAMIDE ISOMERASE"/>
    <property type="match status" value="1"/>
</dbReference>
<dbReference type="InterPro" id="IPR006062">
    <property type="entry name" value="His_biosynth"/>
</dbReference>
<sequence length="272" mass="29984">MTRFRGCIDIHAGQVKQIVGGSLQGDDTSATSGSVSTNFTSSLPSSYYSKLYQDNDVQGTHVIKLGSNPENDRAALEALQAWPDRLQIGGGINADNAEYWIKTGKASHVIVTSYIFPQNKFSLANLEKLRDAIGSDRLVIDLSCRRRVDENGAVRWFVTTNKWQDMTDFELTSLNFTILEPYCSEFLVHAADVEGLCQGIDEDLVKKLAEWCSTVPVTYAGGAKDLQDLELVDRLSNGVVDLTFGSALDIFGGKGVKFADAVKWNESHEVRY</sequence>
<comment type="similarity">
    <text evidence="3 11">Belongs to the HisA/HisF family.</text>
</comment>
<dbReference type="GO" id="GO:0000105">
    <property type="term" value="P:L-histidine biosynthetic process"/>
    <property type="evidence" value="ECO:0007669"/>
    <property type="project" value="UniProtKB-KW"/>
</dbReference>
<dbReference type="OrthoDB" id="446074at2759"/>
<dbReference type="Pfam" id="PF00977">
    <property type="entry name" value="His_biosynth"/>
    <property type="match status" value="1"/>
</dbReference>
<accession>A0A9P8Q2Q9</accession>
<comment type="pathway">
    <text evidence="2 12">Amino-acid biosynthesis; L-histidine biosynthesis; L-histidine from 5-phospho-alpha-D-ribose 1-diphosphate: step 4/9.</text>
</comment>
<evidence type="ECO:0000256" key="6">
    <source>
        <dbReference type="ARBA" id="ARBA00022605"/>
    </source>
</evidence>
<dbReference type="InterPro" id="IPR011858">
    <property type="entry name" value="His6/HISN3"/>
</dbReference>
<keyword evidence="6 11" id="KW-0028">Amino-acid biosynthesis</keyword>
<reference evidence="13" key="2">
    <citation type="submission" date="2021-01" db="EMBL/GenBank/DDBJ databases">
        <authorList>
            <person name="Schikora-Tamarit M.A."/>
        </authorList>
    </citation>
    <scope>NUCLEOTIDE SEQUENCE</scope>
    <source>
        <strain evidence="13">CBS2887</strain>
    </source>
</reference>
<dbReference type="GO" id="GO:0005737">
    <property type="term" value="C:cytoplasm"/>
    <property type="evidence" value="ECO:0007669"/>
    <property type="project" value="UniProtKB-SubCell"/>
</dbReference>
<evidence type="ECO:0000256" key="8">
    <source>
        <dbReference type="ARBA" id="ARBA00023235"/>
    </source>
</evidence>
<comment type="catalytic activity">
    <reaction evidence="1 12">
        <text>1-(5-phospho-beta-D-ribosyl)-5-[(5-phospho-beta-D-ribosylamino)methylideneamino]imidazole-4-carboxamide = 5-[(5-phospho-1-deoxy-D-ribulos-1-ylimino)methylamino]-1-(5-phospho-beta-D-ribosyl)imidazole-4-carboxamide</text>
        <dbReference type="Rhea" id="RHEA:15469"/>
        <dbReference type="ChEBI" id="CHEBI:58435"/>
        <dbReference type="ChEBI" id="CHEBI:58525"/>
        <dbReference type="EC" id="5.3.1.16"/>
    </reaction>
</comment>
<keyword evidence="7 11" id="KW-0368">Histidine biosynthesis</keyword>
<gene>
    <name evidence="13" type="ORF">WICPIJ_007362</name>
</gene>
<dbReference type="SUPFAM" id="SSF51366">
    <property type="entry name" value="Ribulose-phoshate binding barrel"/>
    <property type="match status" value="1"/>
</dbReference>
<proteinExistence type="inferred from homology"/>
<dbReference type="EMBL" id="JAEUBG010004331">
    <property type="protein sequence ID" value="KAH3681674.1"/>
    <property type="molecule type" value="Genomic_DNA"/>
</dbReference>
<dbReference type="PANTHER" id="PTHR43090:SF2">
    <property type="entry name" value="1-(5-PHOSPHORIBOSYL)-5-[(5-PHOSPHORIBOSYLAMINO)METHYLIDENEAMINO] IMIDAZOLE-4-CARBOXAMIDE ISOMERASE"/>
    <property type="match status" value="1"/>
</dbReference>
<evidence type="ECO:0000256" key="10">
    <source>
        <dbReference type="ARBA" id="ARBA00031376"/>
    </source>
</evidence>
<name>A0A9P8Q2Q9_WICPI</name>
<evidence type="ECO:0000256" key="12">
    <source>
        <dbReference type="RuleBase" id="RU364022"/>
    </source>
</evidence>
<evidence type="ECO:0000256" key="1">
    <source>
        <dbReference type="ARBA" id="ARBA00000901"/>
    </source>
</evidence>
<evidence type="ECO:0000313" key="14">
    <source>
        <dbReference type="Proteomes" id="UP000774326"/>
    </source>
</evidence>
<keyword evidence="8 12" id="KW-0413">Isomerase</keyword>
<evidence type="ECO:0000256" key="5">
    <source>
        <dbReference type="ARBA" id="ARBA00018464"/>
    </source>
</evidence>
<evidence type="ECO:0000313" key="13">
    <source>
        <dbReference type="EMBL" id="KAH3681674.1"/>
    </source>
</evidence>
<comment type="subcellular location">
    <subcellularLocation>
        <location evidence="12">Cytoplasm</location>
    </subcellularLocation>
</comment>
<dbReference type="EC" id="5.3.1.16" evidence="4 12"/>
<dbReference type="InterPro" id="IPR044524">
    <property type="entry name" value="Isoase_HisA-like"/>
</dbReference>
<keyword evidence="12" id="KW-0963">Cytoplasm</keyword>
<dbReference type="Gene3D" id="3.20.20.70">
    <property type="entry name" value="Aldolase class I"/>
    <property type="match status" value="1"/>
</dbReference>
<evidence type="ECO:0000256" key="2">
    <source>
        <dbReference type="ARBA" id="ARBA00005133"/>
    </source>
</evidence>
<dbReference type="GO" id="GO:0003949">
    <property type="term" value="F:1-(5-phosphoribosyl)-5-[(5-phosphoribosylamino)methylideneamino]imidazole-4-carboxamide isomerase activity"/>
    <property type="evidence" value="ECO:0007669"/>
    <property type="project" value="UniProtKB-EC"/>
</dbReference>
<dbReference type="GO" id="GO:0000162">
    <property type="term" value="P:L-tryptophan biosynthetic process"/>
    <property type="evidence" value="ECO:0007669"/>
    <property type="project" value="TreeGrafter"/>
</dbReference>
<keyword evidence="14" id="KW-1185">Reference proteome</keyword>
<evidence type="ECO:0000256" key="11">
    <source>
        <dbReference type="RuleBase" id="RU003657"/>
    </source>
</evidence>
<evidence type="ECO:0000256" key="9">
    <source>
        <dbReference type="ARBA" id="ARBA00030547"/>
    </source>
</evidence>
<organism evidence="13 14">
    <name type="scientific">Wickerhamomyces pijperi</name>
    <name type="common">Yeast</name>
    <name type="synonym">Pichia pijperi</name>
    <dbReference type="NCBI Taxonomy" id="599730"/>
    <lineage>
        <taxon>Eukaryota</taxon>
        <taxon>Fungi</taxon>
        <taxon>Dikarya</taxon>
        <taxon>Ascomycota</taxon>
        <taxon>Saccharomycotina</taxon>
        <taxon>Saccharomycetes</taxon>
        <taxon>Phaffomycetales</taxon>
        <taxon>Wickerhamomycetaceae</taxon>
        <taxon>Wickerhamomyces</taxon>
    </lineage>
</organism>
<dbReference type="CDD" id="cd04723">
    <property type="entry name" value="HisA_HisF"/>
    <property type="match status" value="1"/>
</dbReference>
<protein>
    <recommendedName>
        <fullName evidence="5 12">1-(5-phosphoribosyl)-5-[(5-phosphoribosylamino)methylideneamino] imidazole-4-carboxamide isomerase</fullName>
        <ecNumber evidence="4 12">5.3.1.16</ecNumber>
    </recommendedName>
    <alternativeName>
        <fullName evidence="10 12">5-proFAR isomerase</fullName>
    </alternativeName>
    <alternativeName>
        <fullName evidence="9 12">Phosphoribosylformimino-5-aminoimidazole carboxamide ribotide isomerase</fullName>
    </alternativeName>
</protein>
<reference evidence="13" key="1">
    <citation type="journal article" date="2021" name="Open Biol.">
        <title>Shared evolutionary footprints suggest mitochondrial oxidative damage underlies multiple complex I losses in fungi.</title>
        <authorList>
            <person name="Schikora-Tamarit M.A."/>
            <person name="Marcet-Houben M."/>
            <person name="Nosek J."/>
            <person name="Gabaldon T."/>
        </authorList>
    </citation>
    <scope>NUCLEOTIDE SEQUENCE</scope>
    <source>
        <strain evidence="13">CBS2887</strain>
    </source>
</reference>
<dbReference type="Proteomes" id="UP000774326">
    <property type="component" value="Unassembled WGS sequence"/>
</dbReference>
<evidence type="ECO:0000256" key="4">
    <source>
        <dbReference type="ARBA" id="ARBA00012550"/>
    </source>
</evidence>
<evidence type="ECO:0000256" key="7">
    <source>
        <dbReference type="ARBA" id="ARBA00023102"/>
    </source>
</evidence>
<dbReference type="InterPro" id="IPR013785">
    <property type="entry name" value="Aldolase_TIM"/>
</dbReference>
<dbReference type="InterPro" id="IPR011060">
    <property type="entry name" value="RibuloseP-bd_barrel"/>
</dbReference>
<dbReference type="AlphaFoldDB" id="A0A9P8Q2Q9"/>
<evidence type="ECO:0000256" key="3">
    <source>
        <dbReference type="ARBA" id="ARBA00009667"/>
    </source>
</evidence>
<dbReference type="NCBIfam" id="TIGR02129">
    <property type="entry name" value="hisA_euk"/>
    <property type="match status" value="1"/>
</dbReference>